<dbReference type="Gene3D" id="3.90.280.10">
    <property type="entry name" value="PEBP-like"/>
    <property type="match status" value="2"/>
</dbReference>
<dbReference type="InterPro" id="IPR035810">
    <property type="entry name" value="PEBP_euk"/>
</dbReference>
<evidence type="ECO:0000313" key="2">
    <source>
        <dbReference type="Proteomes" id="UP000310200"/>
    </source>
</evidence>
<name>A0A4S2KE23_9HYME</name>
<dbReference type="CDD" id="cd00866">
    <property type="entry name" value="PEBP_euk"/>
    <property type="match status" value="2"/>
</dbReference>
<dbReference type="PANTHER" id="PTHR11362:SF82">
    <property type="entry name" value="PHOSPHATIDYLETHANOLAMINE-BINDING PROTEIN 4"/>
    <property type="match status" value="1"/>
</dbReference>
<dbReference type="SUPFAM" id="SSF49777">
    <property type="entry name" value="PEBP-like"/>
    <property type="match status" value="2"/>
</dbReference>
<dbReference type="PANTHER" id="PTHR11362">
    <property type="entry name" value="PHOSPHATIDYLETHANOLAMINE-BINDING PROTEIN"/>
    <property type="match status" value="1"/>
</dbReference>
<gene>
    <name evidence="1" type="ORF">DBV15_03430</name>
</gene>
<protein>
    <recommendedName>
        <fullName evidence="3">Phosphatidylethanolamine-binding protein-like protein F40A3.3</fullName>
    </recommendedName>
</protein>
<organism evidence="1 2">
    <name type="scientific">Temnothorax longispinosus</name>
    <dbReference type="NCBI Taxonomy" id="300112"/>
    <lineage>
        <taxon>Eukaryota</taxon>
        <taxon>Metazoa</taxon>
        <taxon>Ecdysozoa</taxon>
        <taxon>Arthropoda</taxon>
        <taxon>Hexapoda</taxon>
        <taxon>Insecta</taxon>
        <taxon>Pterygota</taxon>
        <taxon>Neoptera</taxon>
        <taxon>Endopterygota</taxon>
        <taxon>Hymenoptera</taxon>
        <taxon>Apocrita</taxon>
        <taxon>Aculeata</taxon>
        <taxon>Formicoidea</taxon>
        <taxon>Formicidae</taxon>
        <taxon>Myrmicinae</taxon>
        <taxon>Temnothorax</taxon>
    </lineage>
</organism>
<comment type="caution">
    <text evidence="1">The sequence shown here is derived from an EMBL/GenBank/DDBJ whole genome shotgun (WGS) entry which is preliminary data.</text>
</comment>
<dbReference type="InterPro" id="IPR036610">
    <property type="entry name" value="PEBP-like_sf"/>
</dbReference>
<proteinExistence type="predicted"/>
<dbReference type="Proteomes" id="UP000310200">
    <property type="component" value="Unassembled WGS sequence"/>
</dbReference>
<reference evidence="1 2" key="1">
    <citation type="journal article" date="2019" name="Philos. Trans. R. Soc. Lond., B, Biol. Sci.">
        <title>Ant behaviour and brain gene expression of defending hosts depend on the ecological success of the intruding social parasite.</title>
        <authorList>
            <person name="Kaur R."/>
            <person name="Stoldt M."/>
            <person name="Jongepier E."/>
            <person name="Feldmeyer B."/>
            <person name="Menzel F."/>
            <person name="Bornberg-Bauer E."/>
            <person name="Foitzik S."/>
        </authorList>
    </citation>
    <scope>NUCLEOTIDE SEQUENCE [LARGE SCALE GENOMIC DNA]</scope>
    <source>
        <tissue evidence="1">Whole body</tissue>
    </source>
</reference>
<keyword evidence="2" id="KW-1185">Reference proteome</keyword>
<dbReference type="EMBL" id="QBLH01002723">
    <property type="protein sequence ID" value="TGZ47581.1"/>
    <property type="molecule type" value="Genomic_DNA"/>
</dbReference>
<dbReference type="Pfam" id="PF01161">
    <property type="entry name" value="PBP"/>
    <property type="match status" value="2"/>
</dbReference>
<sequence length="384" mass="43036">MDFAGIASVVGTRLLSSMAQALQTHEVIPDVVDKVPASVLNVTYPNNLAVEIGKVLTPTLVKDQPTVQWDGEANAFYTLCMTDPDAPSRQNPKFREWHHWLVGNIPGSDVPKGETLSQYVGSGPPQGTGLHRYVFLLYKQPGKLTFDEKRLTNRSGDNRGKFSIRKFAAKYKLGDPIAGNMYQAEYDDYVPILYKQLEGILLCVVGFSLGDVESEFKKAKIEPDIIDKAPIEKIEVKYGNKVVDLGTELTPTETHEIPEIHYKHEGGVLYTLVLTDPDVPRRGGYNREFRHWLVGNIPEENIAKGEVLAEYVGPAPPKNTGKHRYVFLIYKQNQGAITFDERRLSTWDGSQRKRFSIKKFAEKYNLEGPIADSSTICAMFDKVG</sequence>
<evidence type="ECO:0000313" key="1">
    <source>
        <dbReference type="EMBL" id="TGZ47581.1"/>
    </source>
</evidence>
<dbReference type="AlphaFoldDB" id="A0A4S2KE23"/>
<dbReference type="STRING" id="300112.A0A4S2KE23"/>
<accession>A0A4S2KE23</accession>
<evidence type="ECO:0008006" key="3">
    <source>
        <dbReference type="Google" id="ProtNLM"/>
    </source>
</evidence>
<dbReference type="InterPro" id="IPR008914">
    <property type="entry name" value="PEBP"/>
</dbReference>
<dbReference type="FunFam" id="3.90.280.10:FF:000006">
    <property type="entry name" value="protein D3"/>
    <property type="match status" value="1"/>
</dbReference>